<sequence length="91" mass="10447">MSRPGLRLLGDGVDAIVQRDPTRMPRRITPEMRLRRYALASALHPDRQHDLRRQIGLCFKDAWARGLTPRLAKFARVMQSIRRCTDHVGSG</sequence>
<reference evidence="1" key="1">
    <citation type="journal article" date="2014" name="Int. J. Syst. Evol. Microbiol.">
        <title>Complete genome sequence of Corynebacterium casei LMG S-19264T (=DSM 44701T), isolated from a smear-ripened cheese.</title>
        <authorList>
            <consortium name="US DOE Joint Genome Institute (JGI-PGF)"/>
            <person name="Walter F."/>
            <person name="Albersmeier A."/>
            <person name="Kalinowski J."/>
            <person name="Ruckert C."/>
        </authorList>
    </citation>
    <scope>NUCLEOTIDE SEQUENCE</scope>
    <source>
        <strain evidence="1">JCM 13306</strain>
    </source>
</reference>
<protein>
    <submittedName>
        <fullName evidence="1">Uncharacterized protein</fullName>
    </submittedName>
</protein>
<accession>A0A919F7V6</accession>
<name>A0A919F7V6_9XANT</name>
<reference evidence="1" key="2">
    <citation type="submission" date="2020-09" db="EMBL/GenBank/DDBJ databases">
        <authorList>
            <person name="Sun Q."/>
            <person name="Ohkuma M."/>
        </authorList>
    </citation>
    <scope>NUCLEOTIDE SEQUENCE</scope>
    <source>
        <strain evidence="1">JCM 13306</strain>
    </source>
</reference>
<dbReference type="EMBL" id="BNBA01000010">
    <property type="protein sequence ID" value="GHH52424.1"/>
    <property type="molecule type" value="Genomic_DNA"/>
</dbReference>
<dbReference type="AlphaFoldDB" id="A0A919F7V6"/>
<evidence type="ECO:0000313" key="1">
    <source>
        <dbReference type="EMBL" id="GHH52424.1"/>
    </source>
</evidence>
<dbReference type="Proteomes" id="UP000623958">
    <property type="component" value="Unassembled WGS sequence"/>
</dbReference>
<gene>
    <name evidence="1" type="ORF">GCM10009090_16190</name>
</gene>
<keyword evidence="2" id="KW-1185">Reference proteome</keyword>
<dbReference type="RefSeq" id="WP_434029048.1">
    <property type="nucleotide sequence ID" value="NZ_BNBA01000010.1"/>
</dbReference>
<evidence type="ECO:0000313" key="2">
    <source>
        <dbReference type="Proteomes" id="UP000623958"/>
    </source>
</evidence>
<comment type="caution">
    <text evidence="1">The sequence shown here is derived from an EMBL/GenBank/DDBJ whole genome shotgun (WGS) entry which is preliminary data.</text>
</comment>
<proteinExistence type="predicted"/>
<organism evidence="1 2">
    <name type="scientific">Xanthomonas boreopolis</name>
    <dbReference type="NCBI Taxonomy" id="86183"/>
    <lineage>
        <taxon>Bacteria</taxon>
        <taxon>Pseudomonadati</taxon>
        <taxon>Pseudomonadota</taxon>
        <taxon>Gammaproteobacteria</taxon>
        <taxon>Lysobacterales</taxon>
        <taxon>Lysobacteraceae</taxon>
        <taxon>Xanthomonas</taxon>
    </lineage>
</organism>